<feature type="transmembrane region" description="Helical" evidence="1">
    <location>
        <begin position="58"/>
        <end position="75"/>
    </location>
</feature>
<comment type="caution">
    <text evidence="2">The sequence shown here is derived from an EMBL/GenBank/DDBJ whole genome shotgun (WGS) entry which is preliminary data.</text>
</comment>
<keyword evidence="1" id="KW-0812">Transmembrane</keyword>
<dbReference type="EMBL" id="QGKV02001556">
    <property type="protein sequence ID" value="KAF3518658.1"/>
    <property type="molecule type" value="Genomic_DNA"/>
</dbReference>
<gene>
    <name evidence="2" type="ORF">DY000_02063435</name>
</gene>
<keyword evidence="1" id="KW-0472">Membrane</keyword>
<evidence type="ECO:0000313" key="2">
    <source>
        <dbReference type="EMBL" id="KAF3518658.1"/>
    </source>
</evidence>
<keyword evidence="3" id="KW-1185">Reference proteome</keyword>
<dbReference type="Proteomes" id="UP000266723">
    <property type="component" value="Unassembled WGS sequence"/>
</dbReference>
<organism evidence="2 3">
    <name type="scientific">Brassica cretica</name>
    <name type="common">Mustard</name>
    <dbReference type="NCBI Taxonomy" id="69181"/>
    <lineage>
        <taxon>Eukaryota</taxon>
        <taxon>Viridiplantae</taxon>
        <taxon>Streptophyta</taxon>
        <taxon>Embryophyta</taxon>
        <taxon>Tracheophyta</taxon>
        <taxon>Spermatophyta</taxon>
        <taxon>Magnoliopsida</taxon>
        <taxon>eudicotyledons</taxon>
        <taxon>Gunneridae</taxon>
        <taxon>Pentapetalae</taxon>
        <taxon>rosids</taxon>
        <taxon>malvids</taxon>
        <taxon>Brassicales</taxon>
        <taxon>Brassicaceae</taxon>
        <taxon>Brassiceae</taxon>
        <taxon>Brassica</taxon>
    </lineage>
</organism>
<name>A0ABQ7AXE2_BRACR</name>
<sequence>MLSKSPKEMMFNPILSSSMFSSKSVHAITMKDQILLLLEKLCFLKRERGRRRRNNSHVFWVVVVRAVPYILSYFSDSKDELKLDF</sequence>
<protein>
    <submittedName>
        <fullName evidence="2">Uncharacterized protein</fullName>
    </submittedName>
</protein>
<keyword evidence="1" id="KW-1133">Transmembrane helix</keyword>
<evidence type="ECO:0000256" key="1">
    <source>
        <dbReference type="SAM" id="Phobius"/>
    </source>
</evidence>
<accession>A0ABQ7AXE2</accession>
<evidence type="ECO:0000313" key="3">
    <source>
        <dbReference type="Proteomes" id="UP000266723"/>
    </source>
</evidence>
<proteinExistence type="predicted"/>
<reference evidence="2 3" key="1">
    <citation type="journal article" date="2020" name="BMC Genomics">
        <title>Intraspecific diversification of the crop wild relative Brassica cretica Lam. using demographic model selection.</title>
        <authorList>
            <person name="Kioukis A."/>
            <person name="Michalopoulou V.A."/>
            <person name="Briers L."/>
            <person name="Pirintsos S."/>
            <person name="Studholme D.J."/>
            <person name="Pavlidis P."/>
            <person name="Sarris P.F."/>
        </authorList>
    </citation>
    <scope>NUCLEOTIDE SEQUENCE [LARGE SCALE GENOMIC DNA]</scope>
    <source>
        <strain evidence="3">cv. PFS-1207/04</strain>
    </source>
</reference>